<dbReference type="Proteomes" id="UP001243009">
    <property type="component" value="Unassembled WGS sequence"/>
</dbReference>
<evidence type="ECO:0000256" key="1">
    <source>
        <dbReference type="SAM" id="MobiDB-lite"/>
    </source>
</evidence>
<evidence type="ECO:0000313" key="2">
    <source>
        <dbReference type="EMBL" id="MDO9709903.1"/>
    </source>
</evidence>
<accession>A0ABT9E170</accession>
<feature type="compositionally biased region" description="Polar residues" evidence="1">
    <location>
        <begin position="9"/>
        <end position="20"/>
    </location>
</feature>
<reference evidence="2 3" key="1">
    <citation type="submission" date="2023-08" db="EMBL/GenBank/DDBJ databases">
        <title>The draft genome sequence of Paracraurococcus sp. LOR1-02.</title>
        <authorList>
            <person name="Kingkaew E."/>
            <person name="Tanasupawat S."/>
        </authorList>
    </citation>
    <scope>NUCLEOTIDE SEQUENCE [LARGE SCALE GENOMIC DNA]</scope>
    <source>
        <strain evidence="2 3">LOR1-02</strain>
    </source>
</reference>
<organism evidence="2 3">
    <name type="scientific">Paracraurococcus lichenis</name>
    <dbReference type="NCBI Taxonomy" id="3064888"/>
    <lineage>
        <taxon>Bacteria</taxon>
        <taxon>Pseudomonadati</taxon>
        <taxon>Pseudomonadota</taxon>
        <taxon>Alphaproteobacteria</taxon>
        <taxon>Acetobacterales</taxon>
        <taxon>Roseomonadaceae</taxon>
        <taxon>Paracraurococcus</taxon>
    </lineage>
</organism>
<proteinExistence type="predicted"/>
<protein>
    <submittedName>
        <fullName evidence="2">Zinc ribbon domain-containing protein</fullName>
    </submittedName>
</protein>
<feature type="region of interest" description="Disordered" evidence="1">
    <location>
        <begin position="1"/>
        <end position="23"/>
    </location>
</feature>
<name>A0ABT9E170_9PROT</name>
<dbReference type="RefSeq" id="WP_305104770.1">
    <property type="nucleotide sequence ID" value="NZ_JAUTWS010000014.1"/>
</dbReference>
<dbReference type="EMBL" id="JAUTWS010000014">
    <property type="protein sequence ID" value="MDO9709903.1"/>
    <property type="molecule type" value="Genomic_DNA"/>
</dbReference>
<sequence length="257" mass="26910">MMSDRQRRSGTVAQGTTTPEQRACPACGAPLPEGAAVCGCCESSSHAVVPLAAPKDATLDRDVAPPVAADLPQRQSLVLLVCDLSEQTGDAMEFLEACTQAARMFGGWPAFASGTEVAFRFDPTAASGMQQFAATDRLDRAFDAGLNVVLDVGRRFAGLRIVLHEGDTLFVKGSTIAAVEAELLGPMRTDVVMEGPVRQDAHAMCLAAPPLGMVVSAAAAKGLAPARRMLLRRLPADHSAARVGGAYLWQPILAAAR</sequence>
<keyword evidence="3" id="KW-1185">Reference proteome</keyword>
<gene>
    <name evidence="2" type="ORF">Q7A36_16235</name>
</gene>
<evidence type="ECO:0000313" key="3">
    <source>
        <dbReference type="Proteomes" id="UP001243009"/>
    </source>
</evidence>
<comment type="caution">
    <text evidence="2">The sequence shown here is derived from an EMBL/GenBank/DDBJ whole genome shotgun (WGS) entry which is preliminary data.</text>
</comment>